<comment type="caution">
    <text evidence="1">The sequence shown here is derived from an EMBL/GenBank/DDBJ whole genome shotgun (WGS) entry which is preliminary data.</text>
</comment>
<name>A0A8H3HWG5_9LECA</name>
<sequence length="173" mass="19819">MWYSFGGVHSAAIDFQSGTFIAEVALIQEERAALQMMNLIGHYDTKEKQTELKPITASMSTPWRLFWWIQFAIILWICGRPNDNTNKVPGSEKMESLSPDQSRRLVPDRINANRFRLHQLPLLQRVLTTEPIQYLGSIWFALCLLHGPLMEGFGWHIIRPIRNVVGGQDKTGV</sequence>
<evidence type="ECO:0000313" key="1">
    <source>
        <dbReference type="EMBL" id="CAF9905272.1"/>
    </source>
</evidence>
<protein>
    <submittedName>
        <fullName evidence="1">Uncharacterized protein</fullName>
    </submittedName>
</protein>
<proteinExistence type="predicted"/>
<gene>
    <name evidence="1" type="ORF">ALECFALPRED_000202</name>
</gene>
<dbReference type="OrthoDB" id="5819582at2759"/>
<keyword evidence="2" id="KW-1185">Reference proteome</keyword>
<dbReference type="Proteomes" id="UP000664203">
    <property type="component" value="Unassembled WGS sequence"/>
</dbReference>
<accession>A0A8H3HWG5</accession>
<evidence type="ECO:0000313" key="2">
    <source>
        <dbReference type="Proteomes" id="UP000664203"/>
    </source>
</evidence>
<organism evidence="1 2">
    <name type="scientific">Alectoria fallacina</name>
    <dbReference type="NCBI Taxonomy" id="1903189"/>
    <lineage>
        <taxon>Eukaryota</taxon>
        <taxon>Fungi</taxon>
        <taxon>Dikarya</taxon>
        <taxon>Ascomycota</taxon>
        <taxon>Pezizomycotina</taxon>
        <taxon>Lecanoromycetes</taxon>
        <taxon>OSLEUM clade</taxon>
        <taxon>Lecanoromycetidae</taxon>
        <taxon>Lecanorales</taxon>
        <taxon>Lecanorineae</taxon>
        <taxon>Parmeliaceae</taxon>
        <taxon>Alectoria</taxon>
    </lineage>
</organism>
<dbReference type="AlphaFoldDB" id="A0A8H3HWG5"/>
<dbReference type="EMBL" id="CAJPDR010000010">
    <property type="protein sequence ID" value="CAF9905272.1"/>
    <property type="molecule type" value="Genomic_DNA"/>
</dbReference>
<reference evidence="1" key="1">
    <citation type="submission" date="2021-03" db="EMBL/GenBank/DDBJ databases">
        <authorList>
            <person name="Tagirdzhanova G."/>
        </authorList>
    </citation>
    <scope>NUCLEOTIDE SEQUENCE</scope>
</reference>